<proteinExistence type="predicted"/>
<evidence type="ECO:0000313" key="1">
    <source>
        <dbReference type="EMBL" id="MFD2830961.1"/>
    </source>
</evidence>
<dbReference type="InterPro" id="IPR032466">
    <property type="entry name" value="Metal_Hydrolase"/>
</dbReference>
<dbReference type="InterPro" id="IPR052349">
    <property type="entry name" value="Metallo-hydrolase_Enzymes"/>
</dbReference>
<sequence length="405" mass="45175">MHTFLLKNIRTERKRWTENISTAGDVTASTNLLIRDGKVEAYIDDISTFNEDIKIVDGNDLLIVPALREMHCHIDKSKLGTSWTPVSKASSIVERFTNEPKELDKLEIPMVERAANLIALELSHGVDFFRTHIDVHSAVGQRFLEQSLTAAERFQGAADFEFVAFPQHGLLRSRSIEEVDTALKNGATIIGGVDPASVDGDSKASLNATFELAVKHDVDIDLHIHDRYDDFLETLKYLLDFTEEAGYQNRVAVSHGFGLNDLGHEESGLFNRIKTNGIKVISSVPLTGNIPPLEKLRIYGVDVNIGCDNIYDCWSPYGSGDIREKLRRYGEAFNIRTHNEIADILPVVTGKPLDYENEFNASGINVGDEASFLLTEASCITEFIARPTVINKRFYKGKCINFPGN</sequence>
<dbReference type="PANTHER" id="PTHR32027">
    <property type="entry name" value="CYTOSINE DEAMINASE"/>
    <property type="match status" value="1"/>
</dbReference>
<dbReference type="SUPFAM" id="SSF51338">
    <property type="entry name" value="Composite domain of metallo-dependent hydrolases"/>
    <property type="match status" value="1"/>
</dbReference>
<reference evidence="2" key="1">
    <citation type="journal article" date="2019" name="Int. J. Syst. Evol. Microbiol.">
        <title>The Global Catalogue of Microorganisms (GCM) 10K type strain sequencing project: providing services to taxonomists for standard genome sequencing and annotation.</title>
        <authorList>
            <consortium name="The Broad Institute Genomics Platform"/>
            <consortium name="The Broad Institute Genome Sequencing Center for Infectious Disease"/>
            <person name="Wu L."/>
            <person name="Ma J."/>
        </authorList>
    </citation>
    <scope>NUCLEOTIDE SEQUENCE [LARGE SCALE GENOMIC DNA]</scope>
    <source>
        <strain evidence="2">KCTC 33575</strain>
    </source>
</reference>
<dbReference type="SUPFAM" id="SSF51556">
    <property type="entry name" value="Metallo-dependent hydrolases"/>
    <property type="match status" value="1"/>
</dbReference>
<keyword evidence="2" id="KW-1185">Reference proteome</keyword>
<dbReference type="CDD" id="cd01293">
    <property type="entry name" value="Bact_CD"/>
    <property type="match status" value="1"/>
</dbReference>
<organism evidence="1 2">
    <name type="scientific">Corticicoccus populi</name>
    <dbReference type="NCBI Taxonomy" id="1812821"/>
    <lineage>
        <taxon>Bacteria</taxon>
        <taxon>Bacillati</taxon>
        <taxon>Bacillota</taxon>
        <taxon>Bacilli</taxon>
        <taxon>Bacillales</taxon>
        <taxon>Staphylococcaceae</taxon>
        <taxon>Corticicoccus</taxon>
    </lineage>
</organism>
<dbReference type="PANTHER" id="PTHR32027:SF9">
    <property type="entry name" value="BLL3847 PROTEIN"/>
    <property type="match status" value="1"/>
</dbReference>
<dbReference type="RefSeq" id="WP_377774489.1">
    <property type="nucleotide sequence ID" value="NZ_JBHUOQ010000004.1"/>
</dbReference>
<dbReference type="Gene3D" id="2.30.40.10">
    <property type="entry name" value="Urease, subunit C, domain 1"/>
    <property type="match status" value="1"/>
</dbReference>
<comment type="caution">
    <text evidence="1">The sequence shown here is derived from an EMBL/GenBank/DDBJ whole genome shotgun (WGS) entry which is preliminary data.</text>
</comment>
<name>A0ABW5WVZ3_9STAP</name>
<dbReference type="Proteomes" id="UP001597519">
    <property type="component" value="Unassembled WGS sequence"/>
</dbReference>
<dbReference type="Gene3D" id="3.20.20.140">
    <property type="entry name" value="Metal-dependent hydrolases"/>
    <property type="match status" value="1"/>
</dbReference>
<evidence type="ECO:0000313" key="2">
    <source>
        <dbReference type="Proteomes" id="UP001597519"/>
    </source>
</evidence>
<dbReference type="InterPro" id="IPR011059">
    <property type="entry name" value="Metal-dep_hydrolase_composite"/>
</dbReference>
<gene>
    <name evidence="1" type="ORF">ACFSX4_10850</name>
</gene>
<dbReference type="EMBL" id="JBHUOQ010000004">
    <property type="protein sequence ID" value="MFD2830961.1"/>
    <property type="molecule type" value="Genomic_DNA"/>
</dbReference>
<protein>
    <submittedName>
        <fullName evidence="1">Deaminase</fullName>
    </submittedName>
</protein>
<accession>A0ABW5WVZ3</accession>